<feature type="non-terminal residue" evidence="1">
    <location>
        <position position="91"/>
    </location>
</feature>
<dbReference type="EMBL" id="CADCVO010000510">
    <property type="protein sequence ID" value="CAA9517777.1"/>
    <property type="molecule type" value="Genomic_DNA"/>
</dbReference>
<sequence length="91" mass="9436">MSVPPPTSRADLAEREAGAVLWTPAAERSVERLVAAAREVLEMDAAWLGEISGGELVFRALAGEGAFPGLAPGDRIPLGASYCGFLLGGRI</sequence>
<accession>A0A6J4T9M0</accession>
<gene>
    <name evidence="1" type="ORF">AVDCRST_MAG13-3188</name>
</gene>
<reference evidence="1" key="1">
    <citation type="submission" date="2020-02" db="EMBL/GenBank/DDBJ databases">
        <authorList>
            <person name="Meier V. D."/>
        </authorList>
    </citation>
    <scope>NUCLEOTIDE SEQUENCE</scope>
    <source>
        <strain evidence="1">AVDCRST_MAG13</strain>
    </source>
</reference>
<protein>
    <submittedName>
        <fullName evidence="1">Uncharacterized protein</fullName>
    </submittedName>
</protein>
<proteinExistence type="predicted"/>
<name>A0A6J4T9M0_9ACTN</name>
<organism evidence="1">
    <name type="scientific">uncultured Solirubrobacteraceae bacterium</name>
    <dbReference type="NCBI Taxonomy" id="1162706"/>
    <lineage>
        <taxon>Bacteria</taxon>
        <taxon>Bacillati</taxon>
        <taxon>Actinomycetota</taxon>
        <taxon>Thermoleophilia</taxon>
        <taxon>Solirubrobacterales</taxon>
        <taxon>Solirubrobacteraceae</taxon>
        <taxon>environmental samples</taxon>
    </lineage>
</organism>
<dbReference type="AlphaFoldDB" id="A0A6J4T9M0"/>
<dbReference type="SUPFAM" id="SSF55781">
    <property type="entry name" value="GAF domain-like"/>
    <property type="match status" value="1"/>
</dbReference>
<evidence type="ECO:0000313" key="1">
    <source>
        <dbReference type="EMBL" id="CAA9517777.1"/>
    </source>
</evidence>